<evidence type="ECO:0000313" key="2">
    <source>
        <dbReference type="Proteomes" id="UP000198598"/>
    </source>
</evidence>
<accession>A0A1I1TY35</accession>
<dbReference type="InterPro" id="IPR025563">
    <property type="entry name" value="DUF4286"/>
</dbReference>
<dbReference type="Pfam" id="PF14114">
    <property type="entry name" value="DUF4286"/>
    <property type="match status" value="1"/>
</dbReference>
<evidence type="ECO:0008006" key="3">
    <source>
        <dbReference type="Google" id="ProtNLM"/>
    </source>
</evidence>
<gene>
    <name evidence="1" type="ORF">SAMN05216167_10643</name>
</gene>
<dbReference type="RefSeq" id="WP_093828191.1">
    <property type="nucleotide sequence ID" value="NZ_FOLQ01000006.1"/>
</dbReference>
<organism evidence="1 2">
    <name type="scientific">Spirosoma endophyticum</name>
    <dbReference type="NCBI Taxonomy" id="662367"/>
    <lineage>
        <taxon>Bacteria</taxon>
        <taxon>Pseudomonadati</taxon>
        <taxon>Bacteroidota</taxon>
        <taxon>Cytophagia</taxon>
        <taxon>Cytophagales</taxon>
        <taxon>Cytophagaceae</taxon>
        <taxon>Spirosoma</taxon>
    </lineage>
</organism>
<evidence type="ECO:0000313" key="1">
    <source>
        <dbReference type="EMBL" id="SFD63434.1"/>
    </source>
</evidence>
<dbReference type="EMBL" id="FOLQ01000006">
    <property type="protein sequence ID" value="SFD63434.1"/>
    <property type="molecule type" value="Genomic_DNA"/>
</dbReference>
<dbReference type="Proteomes" id="UP000198598">
    <property type="component" value="Unassembled WGS sequence"/>
</dbReference>
<keyword evidence="2" id="KW-1185">Reference proteome</keyword>
<protein>
    <recommendedName>
        <fullName evidence="3">DUF4286 domain-containing protein</fullName>
    </recommendedName>
</protein>
<dbReference type="AlphaFoldDB" id="A0A1I1TY35"/>
<reference evidence="1 2" key="1">
    <citation type="submission" date="2016-10" db="EMBL/GenBank/DDBJ databases">
        <authorList>
            <person name="de Groot N.N."/>
        </authorList>
    </citation>
    <scope>NUCLEOTIDE SEQUENCE [LARGE SCALE GENOMIC DNA]</scope>
    <source>
        <strain evidence="1 2">DSM 26130</strain>
    </source>
</reference>
<sequence length="100" mass="11735">MILYNTTYSVASEIADDWLRWMKRFFVPAAVATGLPVSYRILRLLTELDNGGVTYSFQLDFNTMEDYNTYLEIHADGLRKRIEHRFGNQFISFDTLLEEV</sequence>
<dbReference type="OrthoDB" id="1121837at2"/>
<dbReference type="STRING" id="662367.SAMN05216167_10643"/>
<name>A0A1I1TY35_9BACT</name>
<proteinExistence type="predicted"/>